<dbReference type="Proteomes" id="UP000041254">
    <property type="component" value="Unassembled WGS sequence"/>
</dbReference>
<evidence type="ECO:0000256" key="1">
    <source>
        <dbReference type="SAM" id="Coils"/>
    </source>
</evidence>
<accession>A0A0G4EZQ1</accession>
<sequence length="706" mass="78619">MKAPLASRAVRRMAIIFLGCADLGAPRPPAIGELAGYLICGVRSEIYCQFRMTSGALGSFLKKVKEGADKVKDTVKEGVQQARDALRVVKSHLSVTELERQLETQARQPYSLPIHAEEFKRLSAQILSSGREGSTRYHDADHTGQDLSFKQVFLRCQALPITLTTLARQNDVKKHLMGKPDEGESGTPRVYFHQLLSLCFKAPASLFVPLVDAILSTDPSHTMQFQKLLGLLSLYKYDWEDEHHQEERRDLAIRTEQLKHAIHQMSVPPSGATLQEKDDSFIDTACQTHARRVKASAELVATYKTLMHSLQQSSVRRKDVTDQTATQLTHLRTAVEHHISQLSDNAHSTVDRKAALQTEMEKASEGLAHTLRGLDEERLEIDSQLETLEEKKKALKLQLEDVTQQIVNLTDKQRQHMHRTDSVRHQLSTLRKRFEGKMDTEEQLRHESIQEQEATEQLQKLAGAAQVDLVKVNEQMSSDIAGKASNFKSMVEDVIRRHLQYQMARITHQGEVLQRYVDMVKDREKSAATMAAVGVEQRPIDAVDFDLRHRLAKAIAQLELIWDDVMQFQQEHSTLIQQLPATAAAAAAADGEDQQPPGQAPITLSTLKTEYQKLVRLAAPFMEELQNSAPSPISPVLPPPPPPPPLSDDHHTDQHQGVIPAIAISTESNDDESGREDTLQKEGQGGGGGGGDFASTFAIGSEGRDD</sequence>
<keyword evidence="1" id="KW-0175">Coiled coil</keyword>
<gene>
    <name evidence="3" type="ORF">Vbra_14025</name>
</gene>
<feature type="coiled-coil region" evidence="1">
    <location>
        <begin position="371"/>
        <end position="412"/>
    </location>
</feature>
<protein>
    <submittedName>
        <fullName evidence="3">Uncharacterized protein</fullName>
    </submittedName>
</protein>
<dbReference type="OrthoDB" id="447915at2759"/>
<organism evidence="3 4">
    <name type="scientific">Vitrella brassicaformis (strain CCMP3155)</name>
    <dbReference type="NCBI Taxonomy" id="1169540"/>
    <lineage>
        <taxon>Eukaryota</taxon>
        <taxon>Sar</taxon>
        <taxon>Alveolata</taxon>
        <taxon>Colpodellida</taxon>
        <taxon>Vitrellaceae</taxon>
        <taxon>Vitrella</taxon>
    </lineage>
</organism>
<dbReference type="AlphaFoldDB" id="A0A0G4EZQ1"/>
<keyword evidence="4" id="KW-1185">Reference proteome</keyword>
<evidence type="ECO:0000256" key="2">
    <source>
        <dbReference type="SAM" id="MobiDB-lite"/>
    </source>
</evidence>
<proteinExistence type="predicted"/>
<feature type="region of interest" description="Disordered" evidence="2">
    <location>
        <begin position="627"/>
        <end position="706"/>
    </location>
</feature>
<dbReference type="EMBL" id="CDMY01000349">
    <property type="protein sequence ID" value="CEM04303.1"/>
    <property type="molecule type" value="Genomic_DNA"/>
</dbReference>
<evidence type="ECO:0000313" key="3">
    <source>
        <dbReference type="EMBL" id="CEM04303.1"/>
    </source>
</evidence>
<reference evidence="3 4" key="1">
    <citation type="submission" date="2014-11" db="EMBL/GenBank/DDBJ databases">
        <authorList>
            <person name="Zhu J."/>
            <person name="Qi W."/>
            <person name="Song R."/>
        </authorList>
    </citation>
    <scope>NUCLEOTIDE SEQUENCE [LARGE SCALE GENOMIC DNA]</scope>
</reference>
<evidence type="ECO:0000313" key="4">
    <source>
        <dbReference type="Proteomes" id="UP000041254"/>
    </source>
</evidence>
<dbReference type="VEuPathDB" id="CryptoDB:Vbra_14025"/>
<feature type="compositionally biased region" description="Pro residues" evidence="2">
    <location>
        <begin position="632"/>
        <end position="646"/>
    </location>
</feature>
<name>A0A0G4EZQ1_VITBC</name>
<dbReference type="OMA" id="MARITHQ"/>
<dbReference type="InParanoid" id="A0A0G4EZQ1"/>
<feature type="compositionally biased region" description="Gly residues" evidence="2">
    <location>
        <begin position="683"/>
        <end position="692"/>
    </location>
</feature>